<feature type="transmembrane region" description="Helical" evidence="7">
    <location>
        <begin position="76"/>
        <end position="94"/>
    </location>
</feature>
<dbReference type="CDD" id="cd06853">
    <property type="entry name" value="GT_WecA_like"/>
    <property type="match status" value="1"/>
</dbReference>
<feature type="transmembrane region" description="Helical" evidence="7">
    <location>
        <begin position="186"/>
        <end position="208"/>
    </location>
</feature>
<proteinExistence type="predicted"/>
<reference evidence="9" key="1">
    <citation type="submission" date="2017-09" db="EMBL/GenBank/DDBJ databases">
        <title>Depth-based differentiation of microbial function through sediment-hosted aquifers and enrichment of novel symbionts in the deep terrestrial subsurface.</title>
        <authorList>
            <person name="Probst A.J."/>
            <person name="Ladd B."/>
            <person name="Jarett J.K."/>
            <person name="Geller-Mcgrath D.E."/>
            <person name="Sieber C.M.K."/>
            <person name="Emerson J.B."/>
            <person name="Anantharaman K."/>
            <person name="Thomas B.C."/>
            <person name="Malmstrom R."/>
            <person name="Stieglmeier M."/>
            <person name="Klingl A."/>
            <person name="Woyke T."/>
            <person name="Ryan C.M."/>
            <person name="Banfield J.F."/>
        </authorList>
    </citation>
    <scope>NUCLEOTIDE SEQUENCE [LARGE SCALE GENOMIC DNA]</scope>
</reference>
<dbReference type="EMBL" id="PFAN01000103">
    <property type="protein sequence ID" value="PIR94821.1"/>
    <property type="molecule type" value="Genomic_DNA"/>
</dbReference>
<accession>A0A2H0V6Z5</accession>
<keyword evidence="4 7" id="KW-0812">Transmembrane</keyword>
<protein>
    <recommendedName>
        <fullName evidence="10">Undecaprenyl-phosphate alpha-N-acetylglucosaminyl 1-phosphate transferase</fullName>
    </recommendedName>
</protein>
<feature type="transmembrane region" description="Helical" evidence="7">
    <location>
        <begin position="292"/>
        <end position="309"/>
    </location>
</feature>
<evidence type="ECO:0000256" key="5">
    <source>
        <dbReference type="ARBA" id="ARBA00022989"/>
    </source>
</evidence>
<evidence type="ECO:0000313" key="8">
    <source>
        <dbReference type="EMBL" id="PIR94821.1"/>
    </source>
</evidence>
<feature type="transmembrane region" description="Helical" evidence="7">
    <location>
        <begin position="215"/>
        <end position="235"/>
    </location>
</feature>
<dbReference type="Proteomes" id="UP000228614">
    <property type="component" value="Unassembled WGS sequence"/>
</dbReference>
<keyword evidence="6 7" id="KW-0472">Membrane</keyword>
<evidence type="ECO:0000256" key="1">
    <source>
        <dbReference type="ARBA" id="ARBA00004651"/>
    </source>
</evidence>
<dbReference type="AlphaFoldDB" id="A0A2H0V6Z5"/>
<organism evidence="8 9">
    <name type="scientific">Candidatus Falkowbacteria bacterium CG10_big_fil_rev_8_21_14_0_10_37_6</name>
    <dbReference type="NCBI Taxonomy" id="1974563"/>
    <lineage>
        <taxon>Bacteria</taxon>
        <taxon>Candidatus Falkowiibacteriota</taxon>
    </lineage>
</organism>
<evidence type="ECO:0000256" key="3">
    <source>
        <dbReference type="ARBA" id="ARBA00022679"/>
    </source>
</evidence>
<gene>
    <name evidence="8" type="ORF">COT95_02070</name>
</gene>
<evidence type="ECO:0000256" key="6">
    <source>
        <dbReference type="ARBA" id="ARBA00023136"/>
    </source>
</evidence>
<keyword evidence="2" id="KW-1003">Cell membrane</keyword>
<evidence type="ECO:0000256" key="2">
    <source>
        <dbReference type="ARBA" id="ARBA00022475"/>
    </source>
</evidence>
<dbReference type="GO" id="GO:0009103">
    <property type="term" value="P:lipopolysaccharide biosynthetic process"/>
    <property type="evidence" value="ECO:0007669"/>
    <property type="project" value="TreeGrafter"/>
</dbReference>
<dbReference type="GO" id="GO:0005886">
    <property type="term" value="C:plasma membrane"/>
    <property type="evidence" value="ECO:0007669"/>
    <property type="project" value="UniProtKB-SubCell"/>
</dbReference>
<dbReference type="PANTHER" id="PTHR22926:SF3">
    <property type="entry name" value="UNDECAPRENYL-PHOSPHATE ALPHA-N-ACETYLGLUCOSAMINYL 1-PHOSPHATE TRANSFERASE"/>
    <property type="match status" value="1"/>
</dbReference>
<dbReference type="GO" id="GO:0071555">
    <property type="term" value="P:cell wall organization"/>
    <property type="evidence" value="ECO:0007669"/>
    <property type="project" value="TreeGrafter"/>
</dbReference>
<evidence type="ECO:0008006" key="10">
    <source>
        <dbReference type="Google" id="ProtNLM"/>
    </source>
</evidence>
<evidence type="ECO:0000313" key="9">
    <source>
        <dbReference type="Proteomes" id="UP000228614"/>
    </source>
</evidence>
<dbReference type="GO" id="GO:0044038">
    <property type="term" value="P:cell wall macromolecule biosynthetic process"/>
    <property type="evidence" value="ECO:0007669"/>
    <property type="project" value="TreeGrafter"/>
</dbReference>
<feature type="transmembrane region" description="Helical" evidence="7">
    <location>
        <begin position="135"/>
        <end position="154"/>
    </location>
</feature>
<comment type="subcellular location">
    <subcellularLocation>
        <location evidence="1">Cell membrane</location>
        <topology evidence="1">Multi-pass membrane protein</topology>
    </subcellularLocation>
</comment>
<feature type="transmembrane region" description="Helical" evidence="7">
    <location>
        <begin position="315"/>
        <end position="335"/>
    </location>
</feature>
<evidence type="ECO:0000256" key="7">
    <source>
        <dbReference type="SAM" id="Phobius"/>
    </source>
</evidence>
<feature type="transmembrane region" description="Helical" evidence="7">
    <location>
        <begin position="161"/>
        <end position="180"/>
    </location>
</feature>
<feature type="transmembrane region" description="Helical" evidence="7">
    <location>
        <begin position="44"/>
        <end position="64"/>
    </location>
</feature>
<keyword evidence="3" id="KW-0808">Transferase</keyword>
<sequence>MNLMIFSFLILGISIISTMLMKNIALRYGILDKPDKERKIHKEVIPLLGGVAVFIALFTGILIGKEFIFARGLSEAQILGFFFGGLALVIGGVLDDIYELKPGKQMLFSVLAVAILIFSGVSIEKVTNPFGGLLYFGVFLSYVLTFVWVIGMIYTTKLLDGVDGLVSGLGVISGIIIFLFTMTTKYYQPDVGIMALIFSLACAGFLLFNFYPAKIFLGESGSLFIGYVIAVLAIISGAKIAVALLVMGIPIMDVAWTIIRRIADKKNPFKSADKQHLHHKFLAMGLSQRQTVLIYYILAAFFGCLALFLQSRGKIIAIVILAVIMVFIAFLSVFIPRKNKSA</sequence>
<dbReference type="GO" id="GO:0016780">
    <property type="term" value="F:phosphotransferase activity, for other substituted phosphate groups"/>
    <property type="evidence" value="ECO:0007669"/>
    <property type="project" value="InterPro"/>
</dbReference>
<dbReference type="InterPro" id="IPR000715">
    <property type="entry name" value="Glycosyl_transferase_4"/>
</dbReference>
<name>A0A2H0V6Z5_9BACT</name>
<evidence type="ECO:0000256" key="4">
    <source>
        <dbReference type="ARBA" id="ARBA00022692"/>
    </source>
</evidence>
<feature type="transmembrane region" description="Helical" evidence="7">
    <location>
        <begin position="106"/>
        <end position="123"/>
    </location>
</feature>
<dbReference type="PANTHER" id="PTHR22926">
    <property type="entry name" value="PHOSPHO-N-ACETYLMURAMOYL-PENTAPEPTIDE-TRANSFERASE"/>
    <property type="match status" value="1"/>
</dbReference>
<dbReference type="Pfam" id="PF00953">
    <property type="entry name" value="Glycos_transf_4"/>
    <property type="match status" value="1"/>
</dbReference>
<feature type="transmembrane region" description="Helical" evidence="7">
    <location>
        <begin position="6"/>
        <end position="24"/>
    </location>
</feature>
<comment type="caution">
    <text evidence="8">The sequence shown here is derived from an EMBL/GenBank/DDBJ whole genome shotgun (WGS) entry which is preliminary data.</text>
</comment>
<keyword evidence="5 7" id="KW-1133">Transmembrane helix</keyword>